<dbReference type="SUPFAM" id="SSF49899">
    <property type="entry name" value="Concanavalin A-like lectins/glucanases"/>
    <property type="match status" value="2"/>
</dbReference>
<proteinExistence type="predicted"/>
<evidence type="ECO:0000313" key="1">
    <source>
        <dbReference type="EMBL" id="ADD96574.1"/>
    </source>
</evidence>
<sequence length="447" mass="47728">MASTNLSRTLSSGAAINKFTLSMWVKRSVDTAGRLFTATGSSGDTYFRFNGDATMEWSGDASNASSAGYFITNRKFDDYSGWYHLVIRFDSTQGSASDRVRFYVNGVQEESFSSYTDVNQNAVDKINLSGNTHYIGGTVSSQYFHGLMSHVNYSDGYSYAPTEFGETDSTTGEWKIQASPSISYGTNGFFILKDGATLTDSSPNSNNFAVANGTLTNTEDNPSNVFATINGLFQPDPSNGTFSTTNGGLSFTTNITSQSMMGVSTIGATSGKYYAEFKLTGESGAARSFAGIGYNIYDQATTSLNADNNFMWNVCSNGVSNQGGSAQPSGNWSNLYTTNDIISVAMDLDNNKVYFAKNGQYADGSGNWDEAFTGSPAYATITADKTYFFCAGDIASSTNSSWTCNFGNGYFATTAISSEGTNASGIGKFEYDVPAGYTALSTKGLNL</sequence>
<dbReference type="InterPro" id="IPR013320">
    <property type="entry name" value="ConA-like_dom_sf"/>
</dbReference>
<accession>D6PLH3</accession>
<reference evidence="1" key="1">
    <citation type="journal article" date="2010" name="ISME J.">
        <title>Metagenome of the Mediterranean deep chlorophyll maximum studied by direct and fosmid library 454 pyrosequencing.</title>
        <authorList>
            <person name="Ghai R."/>
            <person name="Martin-Cuadrado A.B."/>
            <person name="Molto A.G."/>
            <person name="Heredia I.G."/>
            <person name="Cabrera R."/>
            <person name="Martin J."/>
            <person name="Verdu M."/>
            <person name="Deschamps P."/>
            <person name="Moreira D."/>
            <person name="Lopez-Garcia P."/>
            <person name="Mira A."/>
            <person name="Rodriguez-Valera F."/>
        </authorList>
    </citation>
    <scope>NUCLEOTIDE SEQUENCE</scope>
</reference>
<dbReference type="Gene3D" id="2.60.120.920">
    <property type="match status" value="1"/>
</dbReference>
<dbReference type="EMBL" id="GU943148">
    <property type="protein sequence ID" value="ADD96574.1"/>
    <property type="molecule type" value="Genomic_DNA"/>
</dbReference>
<evidence type="ECO:0008006" key="2">
    <source>
        <dbReference type="Google" id="ProtNLM"/>
    </source>
</evidence>
<dbReference type="Gene3D" id="2.60.120.200">
    <property type="match status" value="1"/>
</dbReference>
<organism evidence="1">
    <name type="scientific">uncultured organism MedDCM-OCT-S11-C359</name>
    <dbReference type="NCBI Taxonomy" id="743661"/>
    <lineage>
        <taxon>unclassified sequences</taxon>
        <taxon>environmental samples</taxon>
    </lineage>
</organism>
<name>D6PLH3_9ZZZZ</name>
<dbReference type="InterPro" id="IPR043136">
    <property type="entry name" value="B30.2/SPRY_sf"/>
</dbReference>
<protein>
    <recommendedName>
        <fullName evidence="2">B30.2/SPRY domain-containing protein</fullName>
    </recommendedName>
</protein>
<dbReference type="AlphaFoldDB" id="D6PLH3"/>